<dbReference type="SMART" id="SM00448">
    <property type="entry name" value="REC"/>
    <property type="match status" value="1"/>
</dbReference>
<dbReference type="InterPro" id="IPR003593">
    <property type="entry name" value="AAA+_ATPase"/>
</dbReference>
<proteinExistence type="predicted"/>
<dbReference type="InterPro" id="IPR001789">
    <property type="entry name" value="Sig_transdc_resp-reg_receiver"/>
</dbReference>
<dbReference type="Pfam" id="PF00158">
    <property type="entry name" value="Sigma54_activat"/>
    <property type="match status" value="1"/>
</dbReference>
<dbReference type="Pfam" id="PF25601">
    <property type="entry name" value="AAA_lid_14"/>
    <property type="match status" value="1"/>
</dbReference>
<dbReference type="InterPro" id="IPR025662">
    <property type="entry name" value="Sigma_54_int_dom_ATP-bd_1"/>
</dbReference>
<dbReference type="CDD" id="cd00009">
    <property type="entry name" value="AAA"/>
    <property type="match status" value="1"/>
</dbReference>
<accession>A0A557SHD1</accession>
<dbReference type="EMBL" id="VMNH01000005">
    <property type="protein sequence ID" value="TVO76807.1"/>
    <property type="molecule type" value="Genomic_DNA"/>
</dbReference>
<comment type="caution">
    <text evidence="11">The sequence shown here is derived from an EMBL/GenBank/DDBJ whole genome shotgun (WGS) entry which is preliminary data.</text>
</comment>
<keyword evidence="1 8" id="KW-0597">Phosphoprotein</keyword>
<dbReference type="GO" id="GO:0000160">
    <property type="term" value="P:phosphorelay signal transduction system"/>
    <property type="evidence" value="ECO:0007669"/>
    <property type="project" value="UniProtKB-KW"/>
</dbReference>
<gene>
    <name evidence="11" type="ORF">FHP88_05120</name>
</gene>
<keyword evidence="2" id="KW-0547">Nucleotide-binding</keyword>
<dbReference type="InterPro" id="IPR058031">
    <property type="entry name" value="AAA_lid_NorR"/>
</dbReference>
<dbReference type="PROSITE" id="PS00676">
    <property type="entry name" value="SIGMA54_INTERACT_2"/>
    <property type="match status" value="1"/>
</dbReference>
<dbReference type="GO" id="GO:0005524">
    <property type="term" value="F:ATP binding"/>
    <property type="evidence" value="ECO:0007669"/>
    <property type="project" value="UniProtKB-KW"/>
</dbReference>
<keyword evidence="6" id="KW-0238">DNA-binding</keyword>
<dbReference type="SUPFAM" id="SSF52540">
    <property type="entry name" value="P-loop containing nucleoside triphosphate hydrolases"/>
    <property type="match status" value="1"/>
</dbReference>
<organism evidence="11 12">
    <name type="scientific">Sedimenticola selenatireducens</name>
    <dbReference type="NCBI Taxonomy" id="191960"/>
    <lineage>
        <taxon>Bacteria</taxon>
        <taxon>Pseudomonadati</taxon>
        <taxon>Pseudomonadota</taxon>
        <taxon>Gammaproteobacteria</taxon>
        <taxon>Chromatiales</taxon>
        <taxon>Sedimenticolaceae</taxon>
        <taxon>Sedimenticola</taxon>
    </lineage>
</organism>
<evidence type="ECO:0000256" key="5">
    <source>
        <dbReference type="ARBA" id="ARBA00023015"/>
    </source>
</evidence>
<dbReference type="Pfam" id="PF00072">
    <property type="entry name" value="Response_reg"/>
    <property type="match status" value="1"/>
</dbReference>
<sequence length="456" mass="51087">MSNINPIIFFIDDEKHIRMANQQTLELAGFDVQSFNGAEKVLPLLSLEWNGAVVCDIKMPGMDGLTFLEKALQIDRDIPVILVTGHGDITMAVSAIQDGAYDFIEKPFAAEKLIDTVRRAVDKRALTLENRSLKLELEAQAVPGPRIIGRTPAMQKLRATIAQVSNAAADILVLGETGTGKELISRSLHEHSKRRDKNFVAINCGAVPESLIESELFGHESGAFTGANERRIGKFEHANGGTLFLDEIESMPMPVQVRLLRVLQERVVERLGSNTLIPLDMRVVAATKIDLKEASEAGQFRQDLLYRLNVVTLEVPPLRDRREDIPLLFHHFLLVANARYQMEAPLPSSHQIRTLLTHNWPGNVRELRNVAERYALLGESCGYDLEHLLHGTDDDQSEHPVSLPEQVDCFEKSIIEQVLQSHKGNIKETMSALGVPRKTLYDKMKKYGLDKSHFKE</sequence>
<evidence type="ECO:0000256" key="8">
    <source>
        <dbReference type="PROSITE-ProRule" id="PRU00169"/>
    </source>
</evidence>
<dbReference type="PROSITE" id="PS00688">
    <property type="entry name" value="SIGMA54_INTERACT_3"/>
    <property type="match status" value="1"/>
</dbReference>
<evidence type="ECO:0000256" key="1">
    <source>
        <dbReference type="ARBA" id="ARBA00022553"/>
    </source>
</evidence>
<dbReference type="InterPro" id="IPR025944">
    <property type="entry name" value="Sigma_54_int_dom_CS"/>
</dbReference>
<dbReference type="PRINTS" id="PR01590">
    <property type="entry name" value="HTHFIS"/>
</dbReference>
<dbReference type="InterPro" id="IPR011006">
    <property type="entry name" value="CheY-like_superfamily"/>
</dbReference>
<feature type="domain" description="Response regulatory" evidence="10">
    <location>
        <begin position="7"/>
        <end position="121"/>
    </location>
</feature>
<evidence type="ECO:0000256" key="7">
    <source>
        <dbReference type="ARBA" id="ARBA00023163"/>
    </source>
</evidence>
<dbReference type="Proteomes" id="UP000316649">
    <property type="component" value="Unassembled WGS sequence"/>
</dbReference>
<evidence type="ECO:0000256" key="2">
    <source>
        <dbReference type="ARBA" id="ARBA00022741"/>
    </source>
</evidence>
<dbReference type="InterPro" id="IPR009057">
    <property type="entry name" value="Homeodomain-like_sf"/>
</dbReference>
<dbReference type="RefSeq" id="WP_144357937.1">
    <property type="nucleotide sequence ID" value="NZ_VMNH01000005.1"/>
</dbReference>
<dbReference type="CDD" id="cd17549">
    <property type="entry name" value="REC_DctD-like"/>
    <property type="match status" value="1"/>
</dbReference>
<dbReference type="Gene3D" id="3.40.50.2300">
    <property type="match status" value="1"/>
</dbReference>
<feature type="domain" description="Sigma-54 factor interaction" evidence="9">
    <location>
        <begin position="147"/>
        <end position="376"/>
    </location>
</feature>
<evidence type="ECO:0000256" key="4">
    <source>
        <dbReference type="ARBA" id="ARBA00023012"/>
    </source>
</evidence>
<dbReference type="GO" id="GO:0043565">
    <property type="term" value="F:sequence-specific DNA binding"/>
    <property type="evidence" value="ECO:0007669"/>
    <property type="project" value="InterPro"/>
</dbReference>
<reference evidence="11 12" key="1">
    <citation type="submission" date="2019-07" db="EMBL/GenBank/DDBJ databases">
        <title>The pathways for chlorine oxyanion respiration interact through the shared metabolite chlorate.</title>
        <authorList>
            <person name="Barnum T.P."/>
            <person name="Cheng Y."/>
            <person name="Hill K.A."/>
            <person name="Lucas L.N."/>
            <person name="Carlson H.K."/>
            <person name="Coates J.D."/>
        </authorList>
    </citation>
    <scope>NUCLEOTIDE SEQUENCE [LARGE SCALE GENOMIC DNA]</scope>
    <source>
        <strain evidence="11 12">BK-1</strain>
    </source>
</reference>
<keyword evidence="3" id="KW-0067">ATP-binding</keyword>
<dbReference type="OrthoDB" id="9804019at2"/>
<dbReference type="InterPro" id="IPR002078">
    <property type="entry name" value="Sigma_54_int"/>
</dbReference>
<dbReference type="Gene3D" id="3.40.50.300">
    <property type="entry name" value="P-loop containing nucleotide triphosphate hydrolases"/>
    <property type="match status" value="1"/>
</dbReference>
<protein>
    <submittedName>
        <fullName evidence="11">Sigma-54-dependent Fis family transcriptional regulator</fullName>
    </submittedName>
</protein>
<evidence type="ECO:0000259" key="10">
    <source>
        <dbReference type="PROSITE" id="PS50110"/>
    </source>
</evidence>
<dbReference type="InterPro" id="IPR002197">
    <property type="entry name" value="HTH_Fis"/>
</dbReference>
<dbReference type="SUPFAM" id="SSF46689">
    <property type="entry name" value="Homeodomain-like"/>
    <property type="match status" value="1"/>
</dbReference>
<dbReference type="PROSITE" id="PS50110">
    <property type="entry name" value="RESPONSE_REGULATORY"/>
    <property type="match status" value="1"/>
</dbReference>
<keyword evidence="12" id="KW-1185">Reference proteome</keyword>
<dbReference type="SUPFAM" id="SSF52172">
    <property type="entry name" value="CheY-like"/>
    <property type="match status" value="1"/>
</dbReference>
<dbReference type="InterPro" id="IPR027417">
    <property type="entry name" value="P-loop_NTPase"/>
</dbReference>
<dbReference type="FunFam" id="3.40.50.2300:FF:000018">
    <property type="entry name" value="DNA-binding transcriptional regulator NtrC"/>
    <property type="match status" value="1"/>
</dbReference>
<dbReference type="GO" id="GO:0006355">
    <property type="term" value="P:regulation of DNA-templated transcription"/>
    <property type="evidence" value="ECO:0007669"/>
    <property type="project" value="InterPro"/>
</dbReference>
<dbReference type="PROSITE" id="PS50045">
    <property type="entry name" value="SIGMA54_INTERACT_4"/>
    <property type="match status" value="1"/>
</dbReference>
<keyword evidence="5" id="KW-0805">Transcription regulation</keyword>
<name>A0A557SHD1_9GAMM</name>
<evidence type="ECO:0000313" key="11">
    <source>
        <dbReference type="EMBL" id="TVO76807.1"/>
    </source>
</evidence>
<dbReference type="FunFam" id="3.40.50.300:FF:000006">
    <property type="entry name" value="DNA-binding transcriptional regulator NtrC"/>
    <property type="match status" value="1"/>
</dbReference>
<evidence type="ECO:0000256" key="3">
    <source>
        <dbReference type="ARBA" id="ARBA00022840"/>
    </source>
</evidence>
<evidence type="ECO:0000313" key="12">
    <source>
        <dbReference type="Proteomes" id="UP000316649"/>
    </source>
</evidence>
<feature type="modified residue" description="4-aspartylphosphate" evidence="8">
    <location>
        <position position="56"/>
    </location>
</feature>
<dbReference type="Gene3D" id="1.10.8.60">
    <property type="match status" value="1"/>
</dbReference>
<dbReference type="SMART" id="SM00382">
    <property type="entry name" value="AAA"/>
    <property type="match status" value="1"/>
</dbReference>
<dbReference type="PANTHER" id="PTHR32071:SF57">
    <property type="entry name" value="C4-DICARBOXYLATE TRANSPORT TRANSCRIPTIONAL REGULATORY PROTEIN DCTD"/>
    <property type="match status" value="1"/>
</dbReference>
<evidence type="ECO:0000259" key="9">
    <source>
        <dbReference type="PROSITE" id="PS50045"/>
    </source>
</evidence>
<dbReference type="Gene3D" id="1.10.10.60">
    <property type="entry name" value="Homeodomain-like"/>
    <property type="match status" value="1"/>
</dbReference>
<keyword evidence="7" id="KW-0804">Transcription</keyword>
<dbReference type="Pfam" id="PF02954">
    <property type="entry name" value="HTH_8"/>
    <property type="match status" value="1"/>
</dbReference>
<dbReference type="AlphaFoldDB" id="A0A557SHD1"/>
<dbReference type="PROSITE" id="PS00675">
    <property type="entry name" value="SIGMA54_INTERACT_1"/>
    <property type="match status" value="1"/>
</dbReference>
<dbReference type="InterPro" id="IPR025943">
    <property type="entry name" value="Sigma_54_int_dom_ATP-bd_2"/>
</dbReference>
<evidence type="ECO:0000256" key="6">
    <source>
        <dbReference type="ARBA" id="ARBA00023125"/>
    </source>
</evidence>
<keyword evidence="4" id="KW-0902">Two-component regulatory system</keyword>
<dbReference type="PANTHER" id="PTHR32071">
    <property type="entry name" value="TRANSCRIPTIONAL REGULATORY PROTEIN"/>
    <property type="match status" value="1"/>
</dbReference>